<keyword evidence="5" id="KW-0862">Zinc</keyword>
<reference evidence="11" key="2">
    <citation type="submission" date="2019-11" db="UniProtKB">
        <authorList>
            <consortium name="WormBaseParasite"/>
        </authorList>
    </citation>
    <scope>IDENTIFICATION</scope>
</reference>
<evidence type="ECO:0000256" key="6">
    <source>
        <dbReference type="PROSITE-ProRule" id="PRU00091"/>
    </source>
</evidence>
<dbReference type="InterPro" id="IPR015943">
    <property type="entry name" value="WD40/YVTN_repeat-like_dom_sf"/>
</dbReference>
<dbReference type="Gene3D" id="3.30.40.10">
    <property type="entry name" value="Zinc/RING finger domain, C3HC4 (zinc finger)"/>
    <property type="match status" value="1"/>
</dbReference>
<keyword evidence="10" id="KW-1185">Reference proteome</keyword>
<feature type="repeat" description="WD" evidence="7">
    <location>
        <begin position="200"/>
        <end position="233"/>
    </location>
</feature>
<dbReference type="InterPro" id="IPR001680">
    <property type="entry name" value="WD40_rpt"/>
</dbReference>
<feature type="repeat" description="WD" evidence="7">
    <location>
        <begin position="21"/>
        <end position="52"/>
    </location>
</feature>
<dbReference type="STRING" id="53468.A0A0R3UJZ8"/>
<evidence type="ECO:0000256" key="2">
    <source>
        <dbReference type="ARBA" id="ARBA00022723"/>
    </source>
</evidence>
<dbReference type="PROSITE" id="PS00678">
    <property type="entry name" value="WD_REPEATS_1"/>
    <property type="match status" value="1"/>
</dbReference>
<dbReference type="GO" id="GO:0005769">
    <property type="term" value="C:early endosome"/>
    <property type="evidence" value="ECO:0007669"/>
    <property type="project" value="TreeGrafter"/>
</dbReference>
<evidence type="ECO:0000256" key="5">
    <source>
        <dbReference type="ARBA" id="ARBA00022833"/>
    </source>
</evidence>
<dbReference type="InterPro" id="IPR011011">
    <property type="entry name" value="Znf_FYVE_PHD"/>
</dbReference>
<protein>
    <submittedName>
        <fullName evidence="11">FYVE-type domain-containing protein</fullName>
    </submittedName>
</protein>
<keyword evidence="3" id="KW-0677">Repeat</keyword>
<name>A0A0R3UJZ8_MESCO</name>
<dbReference type="SUPFAM" id="SSF57903">
    <property type="entry name" value="FYVE/PHD zinc finger"/>
    <property type="match status" value="1"/>
</dbReference>
<evidence type="ECO:0000256" key="4">
    <source>
        <dbReference type="ARBA" id="ARBA00022771"/>
    </source>
</evidence>
<dbReference type="Pfam" id="PF01363">
    <property type="entry name" value="FYVE"/>
    <property type="match status" value="1"/>
</dbReference>
<dbReference type="InterPro" id="IPR019775">
    <property type="entry name" value="WD40_repeat_CS"/>
</dbReference>
<dbReference type="PROSITE" id="PS50294">
    <property type="entry name" value="WD_REPEATS_REGION"/>
    <property type="match status" value="1"/>
</dbReference>
<dbReference type="PROSITE" id="PS50178">
    <property type="entry name" value="ZF_FYVE"/>
    <property type="match status" value="1"/>
</dbReference>
<dbReference type="EMBL" id="UXSR01005419">
    <property type="protein sequence ID" value="VDD81868.1"/>
    <property type="molecule type" value="Genomic_DNA"/>
</dbReference>
<dbReference type="InterPro" id="IPR013083">
    <property type="entry name" value="Znf_RING/FYVE/PHD"/>
</dbReference>
<keyword evidence="2" id="KW-0479">Metal-binding</keyword>
<keyword evidence="4 6" id="KW-0863">Zinc-finger</keyword>
<dbReference type="PROSITE" id="PS50082">
    <property type="entry name" value="WD_REPEATS_2"/>
    <property type="match status" value="2"/>
</dbReference>
<evidence type="ECO:0000256" key="1">
    <source>
        <dbReference type="ARBA" id="ARBA00022574"/>
    </source>
</evidence>
<organism evidence="9 10">
    <name type="scientific">Mesocestoides corti</name>
    <name type="common">Flatworm</name>
    <dbReference type="NCBI Taxonomy" id="53468"/>
    <lineage>
        <taxon>Eukaryota</taxon>
        <taxon>Metazoa</taxon>
        <taxon>Spiralia</taxon>
        <taxon>Lophotrochozoa</taxon>
        <taxon>Platyhelminthes</taxon>
        <taxon>Cestoda</taxon>
        <taxon>Eucestoda</taxon>
        <taxon>Cyclophyllidea</taxon>
        <taxon>Mesocestoididae</taxon>
        <taxon>Mesocestoides</taxon>
    </lineage>
</organism>
<dbReference type="PANTHER" id="PTHR46189:SF1">
    <property type="entry name" value="LD41958P"/>
    <property type="match status" value="1"/>
</dbReference>
<dbReference type="Gene3D" id="2.130.10.10">
    <property type="entry name" value="YVTN repeat-like/Quinoprotein amine dehydrogenase"/>
    <property type="match status" value="2"/>
</dbReference>
<dbReference type="GO" id="GO:0008270">
    <property type="term" value="F:zinc ion binding"/>
    <property type="evidence" value="ECO:0007669"/>
    <property type="project" value="UniProtKB-KW"/>
</dbReference>
<dbReference type="AlphaFoldDB" id="A0A0R3UJZ8"/>
<dbReference type="PANTHER" id="PTHR46189">
    <property type="entry name" value="LD41958P"/>
    <property type="match status" value="1"/>
</dbReference>
<dbReference type="InterPro" id="IPR017455">
    <property type="entry name" value="Znf_FYVE-rel"/>
</dbReference>
<evidence type="ECO:0000256" key="7">
    <source>
        <dbReference type="PROSITE-ProRule" id="PRU00221"/>
    </source>
</evidence>
<dbReference type="Proteomes" id="UP000267029">
    <property type="component" value="Unassembled WGS sequence"/>
</dbReference>
<dbReference type="WBParaSite" id="MCU_004639-RA">
    <property type="protein sequence ID" value="MCU_004639-RA"/>
    <property type="gene ID" value="MCU_004639"/>
</dbReference>
<evidence type="ECO:0000259" key="8">
    <source>
        <dbReference type="PROSITE" id="PS50178"/>
    </source>
</evidence>
<evidence type="ECO:0000313" key="10">
    <source>
        <dbReference type="Proteomes" id="UP000267029"/>
    </source>
</evidence>
<dbReference type="OrthoDB" id="63070at2759"/>
<reference evidence="9 10" key="1">
    <citation type="submission" date="2018-10" db="EMBL/GenBank/DDBJ databases">
        <authorList>
            <consortium name="Pathogen Informatics"/>
        </authorList>
    </citation>
    <scope>NUCLEOTIDE SEQUENCE [LARGE SCALE GENOMIC DNA]</scope>
</reference>
<proteinExistence type="predicted"/>
<dbReference type="InterPro" id="IPR000306">
    <property type="entry name" value="Znf_FYVE"/>
</dbReference>
<feature type="domain" description="FYVE-type" evidence="8">
    <location>
        <begin position="315"/>
        <end position="386"/>
    </location>
</feature>
<evidence type="ECO:0000313" key="11">
    <source>
        <dbReference type="WBParaSite" id="MCU_004639-RA"/>
    </source>
</evidence>
<dbReference type="Pfam" id="PF00400">
    <property type="entry name" value="WD40"/>
    <property type="match status" value="2"/>
</dbReference>
<dbReference type="SUPFAM" id="SSF50978">
    <property type="entry name" value="WD40 repeat-like"/>
    <property type="match status" value="1"/>
</dbReference>
<accession>A0A0R3UJZ8</accession>
<keyword evidence="1 7" id="KW-0853">WD repeat</keyword>
<dbReference type="SMART" id="SM00064">
    <property type="entry name" value="FYVE"/>
    <property type="match status" value="1"/>
</dbReference>
<dbReference type="FunFam" id="3.30.40.10:FF:000105">
    <property type="entry name" value="WD repeat and FYVE domain-containing protein 2"/>
    <property type="match status" value="1"/>
</dbReference>
<dbReference type="SMART" id="SM00320">
    <property type="entry name" value="WD40"/>
    <property type="match status" value="6"/>
</dbReference>
<evidence type="ECO:0000313" key="9">
    <source>
        <dbReference type="EMBL" id="VDD81868.1"/>
    </source>
</evidence>
<sequence>MASVVAPGLKGGRKPDLISIINGFEGDVNDAIFISKENYILTSSDDRSLRLWVTRESGRYWPSVEKVLPSPAVIILFDKQTSRVCTGLANGTISDFTLSSDFNCLNHNRDILAHVDRISGLLLIKELKLIISTSKDQTVSWFNDENGQQLGTFNIEAAGTCLQFDIATSCLFVGDANGRITLLSFAKSRDLSSYELIRQFHGHTKSVTSMCWDSVTSRLISSSADLSVILWDIGGGKGTALELHGHKGAVTSAKWWHKPLTAPKKAGDESGSTCSAANVATYIISSGLDGLVFFWLIDGEDSQGKRVRRQETPNWSESDTCQLCSAPFFWNIKKMWSDMAVGVRQHHCRRCGKAVCEKCSLNRSVYPVMGFEKEVRMCTECFKAIASESLTSLAYFFDARHPIIRSHLLGDLNFMLTIGKNKEVKVWDLKSFL</sequence>
<dbReference type="InterPro" id="IPR042234">
    <property type="entry name" value="WDFY1/WDFY2"/>
</dbReference>
<gene>
    <name evidence="9" type="ORF">MCOS_LOCUS7871</name>
</gene>
<dbReference type="InterPro" id="IPR036322">
    <property type="entry name" value="WD40_repeat_dom_sf"/>
</dbReference>
<dbReference type="CDD" id="cd15718">
    <property type="entry name" value="FYVE_WDFY1_like"/>
    <property type="match status" value="1"/>
</dbReference>
<evidence type="ECO:0000256" key="3">
    <source>
        <dbReference type="ARBA" id="ARBA00022737"/>
    </source>
</evidence>